<evidence type="ECO:0000256" key="7">
    <source>
        <dbReference type="ARBA" id="ARBA00022927"/>
    </source>
</evidence>
<dbReference type="InParanoid" id="A0A0C3E1Q8"/>
<evidence type="ECO:0000256" key="2">
    <source>
        <dbReference type="ARBA" id="ARBA00006355"/>
    </source>
</evidence>
<gene>
    <name evidence="13" type="ORF">SCLCIDRAFT_1215363</name>
</gene>
<keyword evidence="11" id="KW-0472">Membrane</keyword>
<comment type="similarity">
    <text evidence="2">Belongs to the TIM54 family.</text>
</comment>
<evidence type="ECO:0000256" key="10">
    <source>
        <dbReference type="ARBA" id="ARBA00023128"/>
    </source>
</evidence>
<evidence type="ECO:0000313" key="13">
    <source>
        <dbReference type="EMBL" id="KIM62021.1"/>
    </source>
</evidence>
<keyword evidence="10" id="KW-0496">Mitochondrion</keyword>
<dbReference type="STRING" id="1036808.A0A0C3E1Q8"/>
<dbReference type="GO" id="GO:0005743">
    <property type="term" value="C:mitochondrial inner membrane"/>
    <property type="evidence" value="ECO:0007669"/>
    <property type="project" value="UniProtKB-SubCell"/>
</dbReference>
<sequence length="504" mass="56419">MDGPPPPRKSGVRAALEYTGIPQSWLSARPRLPSRNWLIFITFTSSVLSYYTYDRYRARKIRASYIDRVKHLSEEPMGSKDLPRQVTVYGAKWPGDEDHQAAIKFFKKYVKPVLVAAAIDYDIVPTRQLGDLMRLTASSVVNQRRASFAPNPPATPLMNVATQLTQEQKRARELEGGIVLIGRHTLKEYLAGLKQGWSGRLEQVDREEQLAQELAADGTWDETGVDKPPVGVGDGSDVDPLPTRSRLPPSRNAALFLPLTLPNSSPSLGNASTSESDFVDSTPPSTLPPHPPLLLVPFTNYIGFRYVPHMIWSFFNERQKVHQGCEAAYALVMDQVREFRGPEVLPSDDTVASMGINGEKAYSVEETDVTKTHGSPQGGDLDFMLWSERLIAPHSPLPYISDARKSYYSSLPTRLATARQLARGEREMTKEEQNNLPASEVELRAERLGKELKWRAQEGGWKAVRPGVGVSWDERFRGVLKVFESTERKDHERTLVLETHVGTS</sequence>
<evidence type="ECO:0000256" key="3">
    <source>
        <dbReference type="ARBA" id="ARBA00020796"/>
    </source>
</evidence>
<reference evidence="13 14" key="1">
    <citation type="submission" date="2014-04" db="EMBL/GenBank/DDBJ databases">
        <authorList>
            <consortium name="DOE Joint Genome Institute"/>
            <person name="Kuo A."/>
            <person name="Kohler A."/>
            <person name="Nagy L.G."/>
            <person name="Floudas D."/>
            <person name="Copeland A."/>
            <person name="Barry K.W."/>
            <person name="Cichocki N."/>
            <person name="Veneault-Fourrey C."/>
            <person name="LaButti K."/>
            <person name="Lindquist E.A."/>
            <person name="Lipzen A."/>
            <person name="Lundell T."/>
            <person name="Morin E."/>
            <person name="Murat C."/>
            <person name="Sun H."/>
            <person name="Tunlid A."/>
            <person name="Henrissat B."/>
            <person name="Grigoriev I.V."/>
            <person name="Hibbett D.S."/>
            <person name="Martin F."/>
            <person name="Nordberg H.P."/>
            <person name="Cantor M.N."/>
            <person name="Hua S.X."/>
        </authorList>
    </citation>
    <scope>NUCLEOTIDE SEQUENCE [LARGE SCALE GENOMIC DNA]</scope>
    <source>
        <strain evidence="13 14">Foug A</strain>
    </source>
</reference>
<keyword evidence="5" id="KW-0812">Transmembrane</keyword>
<feature type="region of interest" description="Disordered" evidence="12">
    <location>
        <begin position="214"/>
        <end position="249"/>
    </location>
</feature>
<evidence type="ECO:0000313" key="14">
    <source>
        <dbReference type="Proteomes" id="UP000053989"/>
    </source>
</evidence>
<dbReference type="GO" id="GO:0015031">
    <property type="term" value="P:protein transport"/>
    <property type="evidence" value="ECO:0007669"/>
    <property type="project" value="UniProtKB-KW"/>
</dbReference>
<dbReference type="InterPro" id="IPR021056">
    <property type="entry name" value="Mt_import_IM_translocase_Tim54"/>
</dbReference>
<organism evidence="13 14">
    <name type="scientific">Scleroderma citrinum Foug A</name>
    <dbReference type="NCBI Taxonomy" id="1036808"/>
    <lineage>
        <taxon>Eukaryota</taxon>
        <taxon>Fungi</taxon>
        <taxon>Dikarya</taxon>
        <taxon>Basidiomycota</taxon>
        <taxon>Agaricomycotina</taxon>
        <taxon>Agaricomycetes</taxon>
        <taxon>Agaricomycetidae</taxon>
        <taxon>Boletales</taxon>
        <taxon>Sclerodermatineae</taxon>
        <taxon>Sclerodermataceae</taxon>
        <taxon>Scleroderma</taxon>
    </lineage>
</organism>
<evidence type="ECO:0000256" key="6">
    <source>
        <dbReference type="ARBA" id="ARBA00022792"/>
    </source>
</evidence>
<dbReference type="AlphaFoldDB" id="A0A0C3E1Q8"/>
<keyword evidence="4" id="KW-0813">Transport</keyword>
<evidence type="ECO:0000256" key="1">
    <source>
        <dbReference type="ARBA" id="ARBA00004434"/>
    </source>
</evidence>
<keyword evidence="14" id="KW-1185">Reference proteome</keyword>
<proteinExistence type="inferred from homology"/>
<dbReference type="HOGENOM" id="CLU_033744_0_0_1"/>
<reference evidence="14" key="2">
    <citation type="submission" date="2015-01" db="EMBL/GenBank/DDBJ databases">
        <title>Evolutionary Origins and Diversification of the Mycorrhizal Mutualists.</title>
        <authorList>
            <consortium name="DOE Joint Genome Institute"/>
            <consortium name="Mycorrhizal Genomics Consortium"/>
            <person name="Kohler A."/>
            <person name="Kuo A."/>
            <person name="Nagy L.G."/>
            <person name="Floudas D."/>
            <person name="Copeland A."/>
            <person name="Barry K.W."/>
            <person name="Cichocki N."/>
            <person name="Veneault-Fourrey C."/>
            <person name="LaButti K."/>
            <person name="Lindquist E.A."/>
            <person name="Lipzen A."/>
            <person name="Lundell T."/>
            <person name="Morin E."/>
            <person name="Murat C."/>
            <person name="Riley R."/>
            <person name="Ohm R."/>
            <person name="Sun H."/>
            <person name="Tunlid A."/>
            <person name="Henrissat B."/>
            <person name="Grigoriev I.V."/>
            <person name="Hibbett D.S."/>
            <person name="Martin F."/>
        </authorList>
    </citation>
    <scope>NUCLEOTIDE SEQUENCE [LARGE SCALE GENOMIC DNA]</scope>
    <source>
        <strain evidence="14">Foug A</strain>
    </source>
</reference>
<evidence type="ECO:0000256" key="4">
    <source>
        <dbReference type="ARBA" id="ARBA00022448"/>
    </source>
</evidence>
<dbReference type="Proteomes" id="UP000053989">
    <property type="component" value="Unassembled WGS sequence"/>
</dbReference>
<name>A0A0C3E1Q8_9AGAM</name>
<feature type="region of interest" description="Disordered" evidence="12">
    <location>
        <begin position="266"/>
        <end position="286"/>
    </location>
</feature>
<evidence type="ECO:0000256" key="11">
    <source>
        <dbReference type="ARBA" id="ARBA00023136"/>
    </source>
</evidence>
<feature type="compositionally biased region" description="Low complexity" evidence="12">
    <location>
        <begin position="238"/>
        <end position="249"/>
    </location>
</feature>
<keyword evidence="8" id="KW-1133">Transmembrane helix</keyword>
<keyword evidence="7" id="KW-0653">Protein transport</keyword>
<evidence type="ECO:0000256" key="12">
    <source>
        <dbReference type="SAM" id="MobiDB-lite"/>
    </source>
</evidence>
<evidence type="ECO:0000256" key="5">
    <source>
        <dbReference type="ARBA" id="ARBA00022692"/>
    </source>
</evidence>
<accession>A0A0C3E1Q8</accession>
<dbReference type="EMBL" id="KN822045">
    <property type="protein sequence ID" value="KIM62021.1"/>
    <property type="molecule type" value="Genomic_DNA"/>
</dbReference>
<comment type="subcellular location">
    <subcellularLocation>
        <location evidence="1">Mitochondrion inner membrane</location>
        <topology evidence="1">Single-pass membrane protein</topology>
    </subcellularLocation>
</comment>
<keyword evidence="6" id="KW-0999">Mitochondrion inner membrane</keyword>
<dbReference type="Pfam" id="PF11711">
    <property type="entry name" value="Tim54"/>
    <property type="match status" value="1"/>
</dbReference>
<evidence type="ECO:0000256" key="8">
    <source>
        <dbReference type="ARBA" id="ARBA00022989"/>
    </source>
</evidence>
<dbReference type="OrthoDB" id="5598305at2759"/>
<evidence type="ECO:0000256" key="9">
    <source>
        <dbReference type="ARBA" id="ARBA00023010"/>
    </source>
</evidence>
<keyword evidence="9" id="KW-0811">Translocation</keyword>
<protein>
    <recommendedName>
        <fullName evidence="3">Mitochondrial import inner membrane translocase subunit TIM54</fullName>
    </recommendedName>
</protein>